<feature type="signal peptide" evidence="1">
    <location>
        <begin position="1"/>
        <end position="24"/>
    </location>
</feature>
<dbReference type="Gene3D" id="2.60.120.560">
    <property type="entry name" value="Exo-inulinase, domain 1"/>
    <property type="match status" value="1"/>
</dbReference>
<reference evidence="3 4" key="1">
    <citation type="submission" date="2016-08" db="EMBL/GenBank/DDBJ databases">
        <authorList>
            <person name="Seilhamer J.J."/>
        </authorList>
    </citation>
    <scope>NUCLEOTIDE SEQUENCE [LARGE SCALE GENOMIC DNA]</scope>
    <source>
        <strain evidence="3 4">KCTC 42603</strain>
    </source>
</reference>
<keyword evidence="1" id="KW-0732">Signal</keyword>
<dbReference type="InterPro" id="IPR010496">
    <property type="entry name" value="AL/BT2_dom"/>
</dbReference>
<dbReference type="OrthoDB" id="9787527at2"/>
<dbReference type="AlphaFoldDB" id="A0A1E7ZFJ2"/>
<gene>
    <name evidence="3" type="ORF">BFC18_04460</name>
</gene>
<organism evidence="3 4">
    <name type="scientific">Alteromonas confluentis</name>
    <dbReference type="NCBI Taxonomy" id="1656094"/>
    <lineage>
        <taxon>Bacteria</taxon>
        <taxon>Pseudomonadati</taxon>
        <taxon>Pseudomonadota</taxon>
        <taxon>Gammaproteobacteria</taxon>
        <taxon>Alteromonadales</taxon>
        <taxon>Alteromonadaceae</taxon>
        <taxon>Alteromonas/Salinimonas group</taxon>
        <taxon>Alteromonas</taxon>
    </lineage>
</organism>
<proteinExistence type="predicted"/>
<dbReference type="EMBL" id="MDHN01000007">
    <property type="protein sequence ID" value="OFC72212.1"/>
    <property type="molecule type" value="Genomic_DNA"/>
</dbReference>
<feature type="chain" id="PRO_5009209824" description="3-keto-alpha-glucoside-1,2-lyase/3-keto-2-hydroxy-glucal hydratase domain-containing protein" evidence="1">
    <location>
        <begin position="25"/>
        <end position="262"/>
    </location>
</feature>
<comment type="caution">
    <text evidence="3">The sequence shown here is derived from an EMBL/GenBank/DDBJ whole genome shotgun (WGS) entry which is preliminary data.</text>
</comment>
<dbReference type="Proteomes" id="UP000175691">
    <property type="component" value="Unassembled WGS sequence"/>
</dbReference>
<evidence type="ECO:0000259" key="2">
    <source>
        <dbReference type="Pfam" id="PF06439"/>
    </source>
</evidence>
<dbReference type="GO" id="GO:0016787">
    <property type="term" value="F:hydrolase activity"/>
    <property type="evidence" value="ECO:0007669"/>
    <property type="project" value="InterPro"/>
</dbReference>
<protein>
    <recommendedName>
        <fullName evidence="2">3-keto-alpha-glucoside-1,2-lyase/3-keto-2-hydroxy-glucal hydratase domain-containing protein</fullName>
    </recommendedName>
</protein>
<evidence type="ECO:0000256" key="1">
    <source>
        <dbReference type="SAM" id="SignalP"/>
    </source>
</evidence>
<name>A0A1E7ZFJ2_9ALTE</name>
<sequence>MSKSKTVCCALSLAILLLQGCTEATQNNNAQRIFNGENLDGWVVKIHHHETGEDPLNTFRVEDGMLSVGYEQYDEFNEQFAHLFYDKPLKNFRLTFDYRFKGEFLDSAPSYAFANSGVMFLSQPPNTINKEQNWPISIEFQLLAEKEPGKSRPTGNMCSPGTEIYYQDSLYPEHCLNSASKTYPKDVWVNAELIVNNGEVIQKINGETVLEYKVAFAQPDGLVTGESAGIWEQVKSLQEGYIAFQSEGQPIDFKNIVLEELK</sequence>
<dbReference type="STRING" id="1656094.BFC18_04460"/>
<feature type="domain" description="3-keto-alpha-glucoside-1,2-lyase/3-keto-2-hydroxy-glucal hydratase" evidence="2">
    <location>
        <begin position="30"/>
        <end position="258"/>
    </location>
</feature>
<evidence type="ECO:0000313" key="3">
    <source>
        <dbReference type="EMBL" id="OFC72212.1"/>
    </source>
</evidence>
<accession>A0A1E7ZFJ2</accession>
<evidence type="ECO:0000313" key="4">
    <source>
        <dbReference type="Proteomes" id="UP000175691"/>
    </source>
</evidence>
<keyword evidence="4" id="KW-1185">Reference proteome</keyword>
<dbReference type="Pfam" id="PF06439">
    <property type="entry name" value="3keto-disac_hyd"/>
    <property type="match status" value="1"/>
</dbReference>
<dbReference type="RefSeq" id="WP_070123742.1">
    <property type="nucleotide sequence ID" value="NZ_MDHN01000007.1"/>
</dbReference>
<dbReference type="PROSITE" id="PS51257">
    <property type="entry name" value="PROKAR_LIPOPROTEIN"/>
    <property type="match status" value="1"/>
</dbReference>